<gene>
    <name evidence="2" type="ORF">FM125_00550</name>
</gene>
<dbReference type="InterPro" id="IPR021414">
    <property type="entry name" value="DUF3054"/>
</dbReference>
<feature type="transmembrane region" description="Helical" evidence="1">
    <location>
        <begin position="21"/>
        <end position="44"/>
    </location>
</feature>
<reference evidence="2 3" key="1">
    <citation type="submission" date="2017-02" db="EMBL/GenBank/DDBJ databases">
        <authorList>
            <person name="Peterson S.W."/>
        </authorList>
    </citation>
    <scope>NUCLEOTIDE SEQUENCE [LARGE SCALE GENOMIC DNA]</scope>
    <source>
        <strain evidence="2 3">2B3F</strain>
    </source>
</reference>
<dbReference type="Pfam" id="PF11255">
    <property type="entry name" value="DUF3054"/>
    <property type="match status" value="1"/>
</dbReference>
<evidence type="ECO:0000313" key="3">
    <source>
        <dbReference type="Proteomes" id="UP000196230"/>
    </source>
</evidence>
<keyword evidence="1" id="KW-1133">Transmembrane helix</keyword>
<keyword evidence="1 2" id="KW-0812">Transmembrane</keyword>
<evidence type="ECO:0000313" key="2">
    <source>
        <dbReference type="EMBL" id="SJN15907.1"/>
    </source>
</evidence>
<dbReference type="AlphaFoldDB" id="A0A1R4I7V3"/>
<protein>
    <submittedName>
        <fullName evidence="2">PROBABLE CONSERVED TRANSMEMBRANE PROTEIN</fullName>
    </submittedName>
</protein>
<sequence length="144" mass="15684">MNRAVDTADTPHRPHPHARRALPGWTIPVVLLIDIVLVTVFVAIGQREHTTQNGFLGLLVTASPFLIGLLVSSFGFCRTRAHRWIKVWPAGIGVWLGTLTLGMLLRVAFDQGGAPLPFVLVAAGSLALFLLGRRALTGLLLRHR</sequence>
<accession>A0A1R4I7V3</accession>
<evidence type="ECO:0000256" key="1">
    <source>
        <dbReference type="SAM" id="Phobius"/>
    </source>
</evidence>
<feature type="transmembrane region" description="Helical" evidence="1">
    <location>
        <begin position="115"/>
        <end position="136"/>
    </location>
</feature>
<keyword evidence="1" id="KW-0472">Membrane</keyword>
<feature type="transmembrane region" description="Helical" evidence="1">
    <location>
        <begin position="88"/>
        <end position="109"/>
    </location>
</feature>
<proteinExistence type="predicted"/>
<dbReference type="Proteomes" id="UP000196230">
    <property type="component" value="Unassembled WGS sequence"/>
</dbReference>
<feature type="transmembrane region" description="Helical" evidence="1">
    <location>
        <begin position="56"/>
        <end position="76"/>
    </location>
</feature>
<dbReference type="EMBL" id="FUKP01000006">
    <property type="protein sequence ID" value="SJN15907.1"/>
    <property type="molecule type" value="Genomic_DNA"/>
</dbReference>
<name>A0A1R4I7V3_9MICC</name>
<organism evidence="2 3">
    <name type="scientific">Micrococcus lylae</name>
    <dbReference type="NCBI Taxonomy" id="1273"/>
    <lineage>
        <taxon>Bacteria</taxon>
        <taxon>Bacillati</taxon>
        <taxon>Actinomycetota</taxon>
        <taxon>Actinomycetes</taxon>
        <taxon>Micrococcales</taxon>
        <taxon>Micrococcaceae</taxon>
        <taxon>Micrococcus</taxon>
    </lineage>
</organism>
<dbReference type="RefSeq" id="WP_087133317.1">
    <property type="nucleotide sequence ID" value="NZ_FUKP01000006.1"/>
</dbReference>